<dbReference type="EMBL" id="ALBS01000059">
    <property type="protein sequence ID" value="EJT51333.1"/>
    <property type="molecule type" value="Genomic_DNA"/>
</dbReference>
<keyword evidence="3 5" id="KW-1133">Transmembrane helix</keyword>
<dbReference type="VEuPathDB" id="FungiDB:A1Q1_07514"/>
<dbReference type="KEGG" id="tasa:A1Q1_07514"/>
<sequence length="133" mass="14075">MVLAIRPLVSAPLAFGGFFSRRAYALTAAAPPAGPHDPDFVAKMCYTAAFIYACFFAFCGLQVSLPSPTEVASEWFIVLAEGPSFNGMLICAAPLAVTVRRSKISSSCPSGSTRANVSSPFINATPEEFSCRI</sequence>
<comment type="subcellular location">
    <subcellularLocation>
        <location evidence="1">Membrane</location>
    </subcellularLocation>
</comment>
<evidence type="ECO:0000256" key="3">
    <source>
        <dbReference type="ARBA" id="ARBA00022989"/>
    </source>
</evidence>
<evidence type="ECO:0000313" key="6">
    <source>
        <dbReference type="EMBL" id="EJT51333.1"/>
    </source>
</evidence>
<keyword evidence="4 5" id="KW-0472">Membrane</keyword>
<reference evidence="6 7" key="1">
    <citation type="journal article" date="2012" name="Eukaryot. Cell">
        <title>Draft genome sequence of CBS 2479, the standard type strain of Trichosporon asahii.</title>
        <authorList>
            <person name="Yang R.Y."/>
            <person name="Li H.T."/>
            <person name="Zhu H."/>
            <person name="Zhou G.P."/>
            <person name="Wang M."/>
            <person name="Wang L."/>
        </authorList>
    </citation>
    <scope>NUCLEOTIDE SEQUENCE [LARGE SCALE GENOMIC DNA]</scope>
    <source>
        <strain evidence="7">ATCC 90039 / CBS 2479 / JCM 2466 / KCTC 7840 / NCYC 2677 / UAMH 7654</strain>
    </source>
</reference>
<dbReference type="GeneID" id="25991026"/>
<evidence type="ECO:0000256" key="1">
    <source>
        <dbReference type="ARBA" id="ARBA00004370"/>
    </source>
</evidence>
<feature type="transmembrane region" description="Helical" evidence="5">
    <location>
        <begin position="41"/>
        <end position="63"/>
    </location>
</feature>
<comment type="caution">
    <text evidence="6">The sequence shown here is derived from an EMBL/GenBank/DDBJ whole genome shotgun (WGS) entry which is preliminary data.</text>
</comment>
<protein>
    <submittedName>
        <fullName evidence="6">Uncharacterized protein</fullName>
    </submittedName>
</protein>
<proteinExistence type="predicted"/>
<dbReference type="AlphaFoldDB" id="J5R905"/>
<feature type="transmembrane region" description="Helical" evidence="5">
    <location>
        <begin position="75"/>
        <end position="97"/>
    </location>
</feature>
<keyword evidence="2 5" id="KW-0812">Transmembrane</keyword>
<dbReference type="InterPro" id="IPR056552">
    <property type="entry name" value="Ribonucl_Kappa"/>
</dbReference>
<evidence type="ECO:0000256" key="5">
    <source>
        <dbReference type="SAM" id="Phobius"/>
    </source>
</evidence>
<evidence type="ECO:0000313" key="7">
    <source>
        <dbReference type="Proteomes" id="UP000002748"/>
    </source>
</evidence>
<gene>
    <name evidence="6" type="ORF">A1Q1_07514</name>
</gene>
<dbReference type="GO" id="GO:0016020">
    <property type="term" value="C:membrane"/>
    <property type="evidence" value="ECO:0007669"/>
    <property type="project" value="UniProtKB-SubCell"/>
</dbReference>
<evidence type="ECO:0000256" key="2">
    <source>
        <dbReference type="ARBA" id="ARBA00022692"/>
    </source>
</evidence>
<organism evidence="6 7">
    <name type="scientific">Trichosporon asahii var. asahii (strain ATCC 90039 / CBS 2479 / JCM 2466 / KCTC 7840 / NBRC 103889/ NCYC 2677 / UAMH 7654)</name>
    <name type="common">Yeast</name>
    <dbReference type="NCBI Taxonomy" id="1186058"/>
    <lineage>
        <taxon>Eukaryota</taxon>
        <taxon>Fungi</taxon>
        <taxon>Dikarya</taxon>
        <taxon>Basidiomycota</taxon>
        <taxon>Agaricomycotina</taxon>
        <taxon>Tremellomycetes</taxon>
        <taxon>Trichosporonales</taxon>
        <taxon>Trichosporonaceae</taxon>
        <taxon>Trichosporon</taxon>
    </lineage>
</organism>
<evidence type="ECO:0000256" key="4">
    <source>
        <dbReference type="ARBA" id="ARBA00023136"/>
    </source>
</evidence>
<dbReference type="RefSeq" id="XP_014182518.1">
    <property type="nucleotide sequence ID" value="XM_014327043.1"/>
</dbReference>
<accession>J5R905</accession>
<dbReference type="Proteomes" id="UP000002748">
    <property type="component" value="Unassembled WGS sequence"/>
</dbReference>
<name>J5R905_TRIAS</name>
<dbReference type="Pfam" id="PF23489">
    <property type="entry name" value="V-ATPase_su_f"/>
    <property type="match status" value="1"/>
</dbReference>
<dbReference type="HOGENOM" id="CLU_1908171_0_0_1"/>